<gene>
    <name evidence="1" type="ORF">Goklo_028681</name>
</gene>
<proteinExistence type="predicted"/>
<organism evidence="1 2">
    <name type="scientific">Gossypium klotzschianum</name>
    <dbReference type="NCBI Taxonomy" id="34286"/>
    <lineage>
        <taxon>Eukaryota</taxon>
        <taxon>Viridiplantae</taxon>
        <taxon>Streptophyta</taxon>
        <taxon>Embryophyta</taxon>
        <taxon>Tracheophyta</taxon>
        <taxon>Spermatophyta</taxon>
        <taxon>Magnoliopsida</taxon>
        <taxon>eudicotyledons</taxon>
        <taxon>Gunneridae</taxon>
        <taxon>Pentapetalae</taxon>
        <taxon>rosids</taxon>
        <taxon>malvids</taxon>
        <taxon>Malvales</taxon>
        <taxon>Malvaceae</taxon>
        <taxon>Malvoideae</taxon>
        <taxon>Gossypium</taxon>
    </lineage>
</organism>
<feature type="non-terminal residue" evidence="1">
    <location>
        <position position="148"/>
    </location>
</feature>
<evidence type="ECO:0008006" key="3">
    <source>
        <dbReference type="Google" id="ProtNLM"/>
    </source>
</evidence>
<dbReference type="AlphaFoldDB" id="A0A7J8U241"/>
<keyword evidence="2" id="KW-1185">Reference proteome</keyword>
<evidence type="ECO:0000313" key="1">
    <source>
        <dbReference type="EMBL" id="MBA0644537.1"/>
    </source>
</evidence>
<evidence type="ECO:0000313" key="2">
    <source>
        <dbReference type="Proteomes" id="UP000593573"/>
    </source>
</evidence>
<accession>A0A7J8U241</accession>
<reference evidence="1 2" key="1">
    <citation type="journal article" date="2019" name="Genome Biol. Evol.">
        <title>Insights into the evolution of the New World diploid cottons (Gossypium, subgenus Houzingenia) based on genome sequencing.</title>
        <authorList>
            <person name="Grover C.E."/>
            <person name="Arick M.A. 2nd"/>
            <person name="Thrash A."/>
            <person name="Conover J.L."/>
            <person name="Sanders W.S."/>
            <person name="Peterson D.G."/>
            <person name="Frelichowski J.E."/>
            <person name="Scheffler J.A."/>
            <person name="Scheffler B.E."/>
            <person name="Wendel J.F."/>
        </authorList>
    </citation>
    <scope>NUCLEOTIDE SEQUENCE [LARGE SCALE GENOMIC DNA]</scope>
    <source>
        <strain evidence="1">57</strain>
        <tissue evidence="1">Leaf</tissue>
    </source>
</reference>
<feature type="non-terminal residue" evidence="1">
    <location>
        <position position="1"/>
    </location>
</feature>
<comment type="caution">
    <text evidence="1">The sequence shown here is derived from an EMBL/GenBank/DDBJ whole genome shotgun (WGS) entry which is preliminary data.</text>
</comment>
<name>A0A7J8U241_9ROSI</name>
<sequence length="148" mass="16711">ETGLWVLITLWGCIRFELWGILDGLTFLQYRDLNRILIQTDSLEVVHGLQRSISANPDSITNMISIDLVGVNVLYLLEALENDKTSGAFNFPKSKQRQCEDEKGVSGARRKGNNVIPYQGSLALLRHSNISPLTLALIDRFHSIMEFH</sequence>
<dbReference type="EMBL" id="JABFAB010000003">
    <property type="protein sequence ID" value="MBA0644537.1"/>
    <property type="molecule type" value="Genomic_DNA"/>
</dbReference>
<dbReference type="Proteomes" id="UP000593573">
    <property type="component" value="Unassembled WGS sequence"/>
</dbReference>
<protein>
    <recommendedName>
        <fullName evidence="3">RNase H type-1 domain-containing protein</fullName>
    </recommendedName>
</protein>